<dbReference type="InterPro" id="IPR042177">
    <property type="entry name" value="Cell/Rod_1"/>
</dbReference>
<dbReference type="InterPro" id="IPR042175">
    <property type="entry name" value="Cell/Rod_MreC_2"/>
</dbReference>
<proteinExistence type="inferred from homology"/>
<evidence type="ECO:0000259" key="7">
    <source>
        <dbReference type="Pfam" id="PF04085"/>
    </source>
</evidence>
<evidence type="ECO:0000256" key="6">
    <source>
        <dbReference type="SAM" id="MobiDB-lite"/>
    </source>
</evidence>
<name>A0A9D2PBJ7_9FIRM</name>
<dbReference type="GO" id="GO:0005886">
    <property type="term" value="C:plasma membrane"/>
    <property type="evidence" value="ECO:0007669"/>
    <property type="project" value="TreeGrafter"/>
</dbReference>
<evidence type="ECO:0000256" key="4">
    <source>
        <dbReference type="ARBA" id="ARBA00032089"/>
    </source>
</evidence>
<organism evidence="8 9">
    <name type="scientific">Candidatus Lachnoclostridium pullistercoris</name>
    <dbReference type="NCBI Taxonomy" id="2838632"/>
    <lineage>
        <taxon>Bacteria</taxon>
        <taxon>Bacillati</taxon>
        <taxon>Bacillota</taxon>
        <taxon>Clostridia</taxon>
        <taxon>Lachnospirales</taxon>
        <taxon>Lachnospiraceae</taxon>
    </lineage>
</organism>
<evidence type="ECO:0000313" key="8">
    <source>
        <dbReference type="EMBL" id="HJC47725.1"/>
    </source>
</evidence>
<feature type="coiled-coil region" evidence="5">
    <location>
        <begin position="66"/>
        <end position="103"/>
    </location>
</feature>
<feature type="compositionally biased region" description="Acidic residues" evidence="6">
    <location>
        <begin position="326"/>
        <end position="342"/>
    </location>
</feature>
<accession>A0A9D2PBJ7</accession>
<dbReference type="Pfam" id="PF04085">
    <property type="entry name" value="MreC"/>
    <property type="match status" value="1"/>
</dbReference>
<reference evidence="8" key="2">
    <citation type="submission" date="2021-04" db="EMBL/GenBank/DDBJ databases">
        <authorList>
            <person name="Gilroy R."/>
        </authorList>
    </citation>
    <scope>NUCLEOTIDE SEQUENCE</scope>
    <source>
        <strain evidence="8">CHK183-5548</strain>
    </source>
</reference>
<dbReference type="GO" id="GO:0008360">
    <property type="term" value="P:regulation of cell shape"/>
    <property type="evidence" value="ECO:0007669"/>
    <property type="project" value="UniProtKB-KW"/>
</dbReference>
<dbReference type="Gene3D" id="2.40.10.340">
    <property type="entry name" value="Rod shape-determining protein MreC, domain 1"/>
    <property type="match status" value="1"/>
</dbReference>
<keyword evidence="3" id="KW-0133">Cell shape</keyword>
<feature type="region of interest" description="Disordered" evidence="6">
    <location>
        <begin position="275"/>
        <end position="342"/>
    </location>
</feature>
<evidence type="ECO:0000256" key="2">
    <source>
        <dbReference type="ARBA" id="ARBA00013855"/>
    </source>
</evidence>
<gene>
    <name evidence="8" type="primary">mreC</name>
    <name evidence="8" type="ORF">IAA04_06705</name>
</gene>
<feature type="compositionally biased region" description="Low complexity" evidence="6">
    <location>
        <begin position="299"/>
        <end position="319"/>
    </location>
</feature>
<sequence length="342" mass="36761">MESKRSKYILIGLSVFCILLIGISSVNDGFLTPVRNGVGYVLTPIQSGINRAGSAVYEKIRNYSSLQEALQENEELKTRVDELSEENGRLQQEQFELDRLRELYGLDQEYMQYSKVGARVIAKDSGDWFHIFRIDKGSEDGIREDMNVIAGGGLVGIVTDVGANYATVRSIIDDSSEVYAMAMQSGSGCVVEGDLTLYREGRLRLTHIAQDGDVKDGDRIVTSNISSRFLPGLLIGYAADISVDSSRVTKSGYLIPAAQFDTLQEVLVITDLKSEMSEKDASDSAGSETSGGETAETSAPSGGETETAEEGTAAPEEGSSGAGEGTDGETVSEETQEGEENP</sequence>
<dbReference type="NCBIfam" id="TIGR00219">
    <property type="entry name" value="mreC"/>
    <property type="match status" value="1"/>
</dbReference>
<evidence type="ECO:0000313" key="9">
    <source>
        <dbReference type="Proteomes" id="UP000823883"/>
    </source>
</evidence>
<dbReference type="AlphaFoldDB" id="A0A9D2PBJ7"/>
<dbReference type="InterPro" id="IPR007221">
    <property type="entry name" value="MreC"/>
</dbReference>
<reference evidence="8" key="1">
    <citation type="journal article" date="2021" name="PeerJ">
        <title>Extensive microbial diversity within the chicken gut microbiome revealed by metagenomics and culture.</title>
        <authorList>
            <person name="Gilroy R."/>
            <person name="Ravi A."/>
            <person name="Getino M."/>
            <person name="Pursley I."/>
            <person name="Horton D.L."/>
            <person name="Alikhan N.F."/>
            <person name="Baker D."/>
            <person name="Gharbi K."/>
            <person name="Hall N."/>
            <person name="Watson M."/>
            <person name="Adriaenssens E.M."/>
            <person name="Foster-Nyarko E."/>
            <person name="Jarju S."/>
            <person name="Secka A."/>
            <person name="Antonio M."/>
            <person name="Oren A."/>
            <person name="Chaudhuri R.R."/>
            <person name="La Ragione R."/>
            <person name="Hildebrand F."/>
            <person name="Pallen M.J."/>
        </authorList>
    </citation>
    <scope>NUCLEOTIDE SEQUENCE</scope>
    <source>
        <strain evidence="8">CHK183-5548</strain>
    </source>
</reference>
<dbReference type="PANTHER" id="PTHR34138:SF1">
    <property type="entry name" value="CELL SHAPE-DETERMINING PROTEIN MREC"/>
    <property type="match status" value="1"/>
</dbReference>
<feature type="compositionally biased region" description="Polar residues" evidence="6">
    <location>
        <begin position="284"/>
        <end position="298"/>
    </location>
</feature>
<evidence type="ECO:0000256" key="1">
    <source>
        <dbReference type="ARBA" id="ARBA00009369"/>
    </source>
</evidence>
<feature type="domain" description="Rod shape-determining protein MreC beta-barrel core" evidence="7">
    <location>
        <begin position="120"/>
        <end position="269"/>
    </location>
</feature>
<dbReference type="Gene3D" id="2.40.10.350">
    <property type="entry name" value="Rod shape-determining protein MreC, domain 2"/>
    <property type="match status" value="1"/>
</dbReference>
<dbReference type="Proteomes" id="UP000823883">
    <property type="component" value="Unassembled WGS sequence"/>
</dbReference>
<evidence type="ECO:0000256" key="5">
    <source>
        <dbReference type="SAM" id="Coils"/>
    </source>
</evidence>
<dbReference type="InterPro" id="IPR055342">
    <property type="entry name" value="MreC_beta-barrel_core"/>
</dbReference>
<keyword evidence="5" id="KW-0175">Coiled coil</keyword>
<dbReference type="PANTHER" id="PTHR34138">
    <property type="entry name" value="CELL SHAPE-DETERMINING PROTEIN MREC"/>
    <property type="match status" value="1"/>
</dbReference>
<evidence type="ECO:0000256" key="3">
    <source>
        <dbReference type="ARBA" id="ARBA00022960"/>
    </source>
</evidence>
<dbReference type="EMBL" id="DWWL01000044">
    <property type="protein sequence ID" value="HJC47725.1"/>
    <property type="molecule type" value="Genomic_DNA"/>
</dbReference>
<comment type="similarity">
    <text evidence="1">Belongs to the MreC family.</text>
</comment>
<comment type="caution">
    <text evidence="8">The sequence shown here is derived from an EMBL/GenBank/DDBJ whole genome shotgun (WGS) entry which is preliminary data.</text>
</comment>
<protein>
    <recommendedName>
        <fullName evidence="2">Cell shape-determining protein MreC</fullName>
    </recommendedName>
    <alternativeName>
        <fullName evidence="4">Cell shape protein MreC</fullName>
    </alternativeName>
</protein>